<comment type="caution">
    <text evidence="9">The sequence shown here is derived from an EMBL/GenBank/DDBJ whole genome shotgun (WGS) entry which is preliminary data.</text>
</comment>
<comment type="subcellular location">
    <subcellularLocation>
        <location evidence="1">Cell membrane</location>
    </subcellularLocation>
</comment>
<organism evidence="9 10">
    <name type="scientific">Saccharothrix mutabilis subsp. mutabilis</name>
    <dbReference type="NCBI Taxonomy" id="66855"/>
    <lineage>
        <taxon>Bacteria</taxon>
        <taxon>Bacillati</taxon>
        <taxon>Actinomycetota</taxon>
        <taxon>Actinomycetes</taxon>
        <taxon>Pseudonocardiales</taxon>
        <taxon>Pseudonocardiaceae</taxon>
        <taxon>Saccharothrix</taxon>
    </lineage>
</organism>
<keyword evidence="10" id="KW-1185">Reference proteome</keyword>
<keyword evidence="5 8" id="KW-1133">Transmembrane helix</keyword>
<evidence type="ECO:0000256" key="7">
    <source>
        <dbReference type="SAM" id="MobiDB-lite"/>
    </source>
</evidence>
<evidence type="ECO:0008006" key="11">
    <source>
        <dbReference type="Google" id="ProtNLM"/>
    </source>
</evidence>
<sequence>MVPASQYADPREYPVAHAQHPTTRPRRRGPLVAVLVLALLAGAVVVWLTAFAAEPEEPLDDLDRHAGRESTVVYEITGDVDKADVRYSTYSDGDSTTEQEQAATLPWSKTLKVKGLLSAGTLTAMAGPTGGTVTCRILVDGVQRKTATATGPFALANCNSNG</sequence>
<feature type="transmembrane region" description="Helical" evidence="8">
    <location>
        <begin position="31"/>
        <end position="53"/>
    </location>
</feature>
<evidence type="ECO:0000256" key="2">
    <source>
        <dbReference type="ARBA" id="ARBA00007531"/>
    </source>
</evidence>
<dbReference type="Proteomes" id="UP001500416">
    <property type="component" value="Unassembled WGS sequence"/>
</dbReference>
<dbReference type="Gene3D" id="2.60.40.2880">
    <property type="entry name" value="MmpS1-5, C-terminal soluble domain"/>
    <property type="match status" value="1"/>
</dbReference>
<protein>
    <recommendedName>
        <fullName evidence="11">MmpS family membrane protein</fullName>
    </recommendedName>
</protein>
<gene>
    <name evidence="9" type="ORF">GCM10010492_39540</name>
</gene>
<keyword evidence="3" id="KW-1003">Cell membrane</keyword>
<evidence type="ECO:0000313" key="10">
    <source>
        <dbReference type="Proteomes" id="UP001500416"/>
    </source>
</evidence>
<evidence type="ECO:0000313" key="9">
    <source>
        <dbReference type="EMBL" id="GAA0236610.1"/>
    </source>
</evidence>
<evidence type="ECO:0000256" key="8">
    <source>
        <dbReference type="SAM" id="Phobius"/>
    </source>
</evidence>
<dbReference type="InterPro" id="IPR038468">
    <property type="entry name" value="MmpS_C"/>
</dbReference>
<comment type="similarity">
    <text evidence="2">Belongs to the MmpS family.</text>
</comment>
<dbReference type="RefSeq" id="WP_343935318.1">
    <property type="nucleotide sequence ID" value="NZ_BAAABU010000008.1"/>
</dbReference>
<keyword evidence="6 8" id="KW-0472">Membrane</keyword>
<evidence type="ECO:0000256" key="1">
    <source>
        <dbReference type="ARBA" id="ARBA00004236"/>
    </source>
</evidence>
<evidence type="ECO:0000256" key="4">
    <source>
        <dbReference type="ARBA" id="ARBA00022692"/>
    </source>
</evidence>
<dbReference type="Pfam" id="PF05423">
    <property type="entry name" value="Mycobact_memb"/>
    <property type="match status" value="1"/>
</dbReference>
<evidence type="ECO:0000256" key="6">
    <source>
        <dbReference type="ARBA" id="ARBA00023136"/>
    </source>
</evidence>
<keyword evidence="4 8" id="KW-0812">Transmembrane</keyword>
<feature type="region of interest" description="Disordered" evidence="7">
    <location>
        <begin position="1"/>
        <end position="24"/>
    </location>
</feature>
<reference evidence="9 10" key="1">
    <citation type="journal article" date="2019" name="Int. J. Syst. Evol. Microbiol.">
        <title>The Global Catalogue of Microorganisms (GCM) 10K type strain sequencing project: providing services to taxonomists for standard genome sequencing and annotation.</title>
        <authorList>
            <consortium name="The Broad Institute Genomics Platform"/>
            <consortium name="The Broad Institute Genome Sequencing Center for Infectious Disease"/>
            <person name="Wu L."/>
            <person name="Ma J."/>
        </authorList>
    </citation>
    <scope>NUCLEOTIDE SEQUENCE [LARGE SCALE GENOMIC DNA]</scope>
    <source>
        <strain evidence="9 10">JCM 3380</strain>
    </source>
</reference>
<accession>A0ABN0U3B9</accession>
<evidence type="ECO:0000256" key="3">
    <source>
        <dbReference type="ARBA" id="ARBA00022475"/>
    </source>
</evidence>
<dbReference type="InterPro" id="IPR008693">
    <property type="entry name" value="MmpS"/>
</dbReference>
<dbReference type="EMBL" id="BAAABU010000008">
    <property type="protein sequence ID" value="GAA0236610.1"/>
    <property type="molecule type" value="Genomic_DNA"/>
</dbReference>
<evidence type="ECO:0000256" key="5">
    <source>
        <dbReference type="ARBA" id="ARBA00022989"/>
    </source>
</evidence>
<name>A0ABN0U3B9_9PSEU</name>
<proteinExistence type="inferred from homology"/>